<dbReference type="EMBL" id="QUAC01000166">
    <property type="protein sequence ID" value="REK88454.1"/>
    <property type="molecule type" value="Genomic_DNA"/>
</dbReference>
<dbReference type="OrthoDB" id="4249145at2"/>
<reference evidence="2 3" key="1">
    <citation type="submission" date="2018-08" db="EMBL/GenBank/DDBJ databases">
        <title>Streptomyces NEAU-D10 sp. nov., a novel Actinomycete isolated from soil.</title>
        <authorList>
            <person name="Jin L."/>
        </authorList>
    </citation>
    <scope>NUCLEOTIDE SEQUENCE [LARGE SCALE GENOMIC DNA]</scope>
    <source>
        <strain evidence="2 3">NEAU-D10</strain>
    </source>
</reference>
<dbReference type="Proteomes" id="UP000262477">
    <property type="component" value="Unassembled WGS sequence"/>
</dbReference>
<evidence type="ECO:0000313" key="2">
    <source>
        <dbReference type="EMBL" id="REK88454.1"/>
    </source>
</evidence>
<feature type="signal peptide" evidence="1">
    <location>
        <begin position="1"/>
        <end position="24"/>
    </location>
</feature>
<gene>
    <name evidence="2" type="ORF">DY245_21155</name>
</gene>
<keyword evidence="3" id="KW-1185">Reference proteome</keyword>
<feature type="chain" id="PRO_5038885918" description="Lipocalin-like domain-containing protein" evidence="1">
    <location>
        <begin position="25"/>
        <end position="141"/>
    </location>
</feature>
<dbReference type="RefSeq" id="WP_128508809.1">
    <property type="nucleotide sequence ID" value="NZ_QUAC01000166.1"/>
</dbReference>
<accession>A0A371Q1A9</accession>
<evidence type="ECO:0008006" key="4">
    <source>
        <dbReference type="Google" id="ProtNLM"/>
    </source>
</evidence>
<sequence>MSKQRWVGTVLLSLSMGLVSGCLGSPEPQAEHVTRSDLVGEWHAGGMCDSSVRLEEDGSARVSRWPTALNDKGRIAQRKNGTGTWMLETFQGKQELKVKLGKTFETVLLRQSDGRLMLLQIPGDDPDNSIGCRFMRVHEPS</sequence>
<evidence type="ECO:0000256" key="1">
    <source>
        <dbReference type="SAM" id="SignalP"/>
    </source>
</evidence>
<evidence type="ECO:0000313" key="3">
    <source>
        <dbReference type="Proteomes" id="UP000262477"/>
    </source>
</evidence>
<name>A0A371Q1A9_STRIH</name>
<protein>
    <recommendedName>
        <fullName evidence="4">Lipocalin-like domain-containing protein</fullName>
    </recommendedName>
</protein>
<proteinExistence type="predicted"/>
<keyword evidence="1" id="KW-0732">Signal</keyword>
<comment type="caution">
    <text evidence="2">The sequence shown here is derived from an EMBL/GenBank/DDBJ whole genome shotgun (WGS) entry which is preliminary data.</text>
</comment>
<organism evidence="2 3">
    <name type="scientific">Streptomyces inhibens</name>
    <dbReference type="NCBI Taxonomy" id="2293571"/>
    <lineage>
        <taxon>Bacteria</taxon>
        <taxon>Bacillati</taxon>
        <taxon>Actinomycetota</taxon>
        <taxon>Actinomycetes</taxon>
        <taxon>Kitasatosporales</taxon>
        <taxon>Streptomycetaceae</taxon>
        <taxon>Streptomyces</taxon>
    </lineage>
</organism>
<dbReference type="PROSITE" id="PS51257">
    <property type="entry name" value="PROKAR_LIPOPROTEIN"/>
    <property type="match status" value="1"/>
</dbReference>
<dbReference type="AlphaFoldDB" id="A0A371Q1A9"/>